<reference evidence="2 3" key="1">
    <citation type="journal article" date="2012" name="Antonie Van Leeuwenhoek">
        <title>Shewanella litorisediminis sp. nov., a gammaproteobacterium isolated from a tidal flat sediment.</title>
        <authorList>
            <person name="Lee M.H."/>
            <person name="Yoon J.H."/>
        </authorList>
    </citation>
    <scope>NUCLEOTIDE SEQUENCE [LARGE SCALE GENOMIC DNA]</scope>
    <source>
        <strain evidence="2 3">SMK1-12</strain>
    </source>
</reference>
<dbReference type="InterPro" id="IPR013656">
    <property type="entry name" value="PAS_4"/>
</dbReference>
<feature type="domain" description="PAS fold-4" evidence="1">
    <location>
        <begin position="179"/>
        <end position="281"/>
    </location>
</feature>
<dbReference type="NCBIfam" id="TIGR00229">
    <property type="entry name" value="sensory_box"/>
    <property type="match status" value="1"/>
</dbReference>
<dbReference type="InterPro" id="IPR000014">
    <property type="entry name" value="PAS"/>
</dbReference>
<dbReference type="InterPro" id="IPR035965">
    <property type="entry name" value="PAS-like_dom_sf"/>
</dbReference>
<evidence type="ECO:0000259" key="1">
    <source>
        <dbReference type="Pfam" id="PF08448"/>
    </source>
</evidence>
<keyword evidence="3" id="KW-1185">Reference proteome</keyword>
<dbReference type="SUPFAM" id="SSF55785">
    <property type="entry name" value="PYP-like sensor domain (PAS domain)"/>
    <property type="match status" value="1"/>
</dbReference>
<dbReference type="EMBL" id="CP069213">
    <property type="protein sequence ID" value="QRH00275.1"/>
    <property type="molecule type" value="Genomic_DNA"/>
</dbReference>
<organism evidence="2 3">
    <name type="scientific">Shewanella litorisediminis</name>
    <dbReference type="NCBI Taxonomy" id="1173586"/>
    <lineage>
        <taxon>Bacteria</taxon>
        <taxon>Pseudomonadati</taxon>
        <taxon>Pseudomonadota</taxon>
        <taxon>Gammaproteobacteria</taxon>
        <taxon>Alteromonadales</taxon>
        <taxon>Shewanellaceae</taxon>
        <taxon>Shewanella</taxon>
    </lineage>
</organism>
<dbReference type="Gene3D" id="3.30.450.20">
    <property type="entry name" value="PAS domain"/>
    <property type="match status" value="1"/>
</dbReference>
<evidence type="ECO:0000313" key="3">
    <source>
        <dbReference type="Proteomes" id="UP000596252"/>
    </source>
</evidence>
<name>A0ABX7FZ07_9GAMM</name>
<protein>
    <submittedName>
        <fullName evidence="2">PAS domain-containing protein</fullName>
    </submittedName>
</protein>
<dbReference type="Proteomes" id="UP000596252">
    <property type="component" value="Chromosome"/>
</dbReference>
<dbReference type="RefSeq" id="WP_203324007.1">
    <property type="nucleotide sequence ID" value="NZ_CP069213.1"/>
</dbReference>
<dbReference type="Pfam" id="PF08448">
    <property type="entry name" value="PAS_4"/>
    <property type="match status" value="1"/>
</dbReference>
<sequence>MTDIEEALALLAAPCTDERFFQRALKALALVTQCRWAAFGQLSQDRQTVNILWLCDGKQVKPGFTFPLHGSPCENLYKQQNGTHLLVARELQKAFPTFSLIRDIGAQSYQAELILDERGIALGHILVMDTLAQEENTKSREFFRLLAQRIGIEYHRLLVSRQLNLHKEMIRATRHMMSFVDHDYRYRIVSQGYEATFGLNVSEIEGKTVAELHGEDAFQIHIKPLLDRALRGETLHTQHWIYPPSPLSPMFLSVHHNPYIAENNEITGVIISAHDITALRRAETDTASER</sequence>
<evidence type="ECO:0000313" key="2">
    <source>
        <dbReference type="EMBL" id="QRH00275.1"/>
    </source>
</evidence>
<accession>A0ABX7FZ07</accession>
<dbReference type="SUPFAM" id="SSF55781">
    <property type="entry name" value="GAF domain-like"/>
    <property type="match status" value="1"/>
</dbReference>
<gene>
    <name evidence="2" type="ORF">JQC75_10160</name>
</gene>
<proteinExistence type="predicted"/>